<dbReference type="Proteomes" id="UP000823775">
    <property type="component" value="Unassembled WGS sequence"/>
</dbReference>
<dbReference type="EMBL" id="JACEIK010000036">
    <property type="protein sequence ID" value="MCD7447432.1"/>
    <property type="molecule type" value="Genomic_DNA"/>
</dbReference>
<evidence type="ECO:0000313" key="3">
    <source>
        <dbReference type="Proteomes" id="UP000823775"/>
    </source>
</evidence>
<sequence length="103" mass="11759">MMHLAVQHECDFIYDTANFYFGLPLDAAWRSEPGNLSIRYSYQDQSDGKNNIVICSYCKKYEYAVWLISCPSAEEKITSGWLGRGQPQQQRGHLGSARGRGNY</sequence>
<organism evidence="2 3">
    <name type="scientific">Datura stramonium</name>
    <name type="common">Jimsonweed</name>
    <name type="synonym">Common thornapple</name>
    <dbReference type="NCBI Taxonomy" id="4076"/>
    <lineage>
        <taxon>Eukaryota</taxon>
        <taxon>Viridiplantae</taxon>
        <taxon>Streptophyta</taxon>
        <taxon>Embryophyta</taxon>
        <taxon>Tracheophyta</taxon>
        <taxon>Spermatophyta</taxon>
        <taxon>Magnoliopsida</taxon>
        <taxon>eudicotyledons</taxon>
        <taxon>Gunneridae</taxon>
        <taxon>Pentapetalae</taxon>
        <taxon>asterids</taxon>
        <taxon>lamiids</taxon>
        <taxon>Solanales</taxon>
        <taxon>Solanaceae</taxon>
        <taxon>Solanoideae</taxon>
        <taxon>Datureae</taxon>
        <taxon>Datura</taxon>
    </lineage>
</organism>
<evidence type="ECO:0000313" key="2">
    <source>
        <dbReference type="EMBL" id="MCD7447432.1"/>
    </source>
</evidence>
<feature type="region of interest" description="Disordered" evidence="1">
    <location>
        <begin position="81"/>
        <end position="103"/>
    </location>
</feature>
<name>A0ABS8RKX2_DATST</name>
<protein>
    <recommendedName>
        <fullName evidence="4">NADP-dependent oxidoreductase domain-containing protein</fullName>
    </recommendedName>
</protein>
<proteinExistence type="predicted"/>
<accession>A0ABS8RKX2</accession>
<comment type="caution">
    <text evidence="2">The sequence shown here is derived from an EMBL/GenBank/DDBJ whole genome shotgun (WGS) entry which is preliminary data.</text>
</comment>
<gene>
    <name evidence="2" type="ORF">HAX54_029106</name>
</gene>
<reference evidence="2 3" key="1">
    <citation type="journal article" date="2021" name="BMC Genomics">
        <title>Datura genome reveals duplications of psychoactive alkaloid biosynthetic genes and high mutation rate following tissue culture.</title>
        <authorList>
            <person name="Rajewski A."/>
            <person name="Carter-House D."/>
            <person name="Stajich J."/>
            <person name="Litt A."/>
        </authorList>
    </citation>
    <scope>NUCLEOTIDE SEQUENCE [LARGE SCALE GENOMIC DNA]</scope>
    <source>
        <strain evidence="2">AR-01</strain>
    </source>
</reference>
<keyword evidence="3" id="KW-1185">Reference proteome</keyword>
<evidence type="ECO:0000256" key="1">
    <source>
        <dbReference type="SAM" id="MobiDB-lite"/>
    </source>
</evidence>
<evidence type="ECO:0008006" key="4">
    <source>
        <dbReference type="Google" id="ProtNLM"/>
    </source>
</evidence>